<protein>
    <submittedName>
        <fullName evidence="3">3-ketoacyl-ACP reductase</fullName>
    </submittedName>
</protein>
<sequence>MTSTPSPRPAALVTGARRGIGRGICLALARRGYDIVLNDIAHDADMDRTLAALAQEGARTRVVVADIADPQARAGLASQAWDAFGGLSCLVNNAGISVKVRGDILDVEESSFDTLIAVNLKAMFFLTQDVARRMLADGAPRGPRSIINVSSANALFASVERAEYCLSKTGVSMATKLYALRLADTDIRVYEIRPGVIETDMTKVVKAKYDQRIADGLTPIRRFGTADEVGLAVATLAEGRFPFSTGDAFHIDGGMHIPHF</sequence>
<dbReference type="PRINTS" id="PR00081">
    <property type="entry name" value="GDHRDH"/>
</dbReference>
<dbReference type="Proteomes" id="UP001595756">
    <property type="component" value="Unassembled WGS sequence"/>
</dbReference>
<evidence type="ECO:0000256" key="1">
    <source>
        <dbReference type="ARBA" id="ARBA00006484"/>
    </source>
</evidence>
<dbReference type="PRINTS" id="PR00080">
    <property type="entry name" value="SDRFAMILY"/>
</dbReference>
<dbReference type="Gene3D" id="3.40.50.720">
    <property type="entry name" value="NAD(P)-binding Rossmann-like Domain"/>
    <property type="match status" value="1"/>
</dbReference>
<gene>
    <name evidence="3" type="ORF">ACFO0J_08375</name>
</gene>
<proteinExistence type="inferred from homology"/>
<comment type="caution">
    <text evidence="3">The sequence shown here is derived from an EMBL/GenBank/DDBJ whole genome shotgun (WGS) entry which is preliminary data.</text>
</comment>
<evidence type="ECO:0000313" key="4">
    <source>
        <dbReference type="Proteomes" id="UP001595756"/>
    </source>
</evidence>
<reference evidence="4" key="1">
    <citation type="journal article" date="2019" name="Int. J. Syst. Evol. Microbiol.">
        <title>The Global Catalogue of Microorganisms (GCM) 10K type strain sequencing project: providing services to taxonomists for standard genome sequencing and annotation.</title>
        <authorList>
            <consortium name="The Broad Institute Genomics Platform"/>
            <consortium name="The Broad Institute Genome Sequencing Center for Infectious Disease"/>
            <person name="Wu L."/>
            <person name="Ma J."/>
        </authorList>
    </citation>
    <scope>NUCLEOTIDE SEQUENCE [LARGE SCALE GENOMIC DNA]</scope>
    <source>
        <strain evidence="4">CGMCC 1.19029</strain>
    </source>
</reference>
<evidence type="ECO:0000313" key="3">
    <source>
        <dbReference type="EMBL" id="MFC4298054.1"/>
    </source>
</evidence>
<dbReference type="EMBL" id="JBHSDY010000005">
    <property type="protein sequence ID" value="MFC4298054.1"/>
    <property type="molecule type" value="Genomic_DNA"/>
</dbReference>
<dbReference type="PANTHER" id="PTHR43639">
    <property type="entry name" value="OXIDOREDUCTASE, SHORT-CHAIN DEHYDROGENASE/REDUCTASE FAMILY (AFU_ORTHOLOGUE AFUA_5G02870)"/>
    <property type="match status" value="1"/>
</dbReference>
<dbReference type="RefSeq" id="WP_376812618.1">
    <property type="nucleotide sequence ID" value="NZ_JBHSDY010000005.1"/>
</dbReference>
<keyword evidence="4" id="KW-1185">Reference proteome</keyword>
<keyword evidence="2" id="KW-0560">Oxidoreductase</keyword>
<organism evidence="3 4">
    <name type="scientific">Castellaniella hirudinis</name>
    <dbReference type="NCBI Taxonomy" id="1144617"/>
    <lineage>
        <taxon>Bacteria</taxon>
        <taxon>Pseudomonadati</taxon>
        <taxon>Pseudomonadota</taxon>
        <taxon>Betaproteobacteria</taxon>
        <taxon>Burkholderiales</taxon>
        <taxon>Alcaligenaceae</taxon>
        <taxon>Castellaniella</taxon>
    </lineage>
</organism>
<dbReference type="NCBIfam" id="NF009386">
    <property type="entry name" value="PRK12745.1"/>
    <property type="match status" value="1"/>
</dbReference>
<dbReference type="SUPFAM" id="SSF51735">
    <property type="entry name" value="NAD(P)-binding Rossmann-fold domains"/>
    <property type="match status" value="1"/>
</dbReference>
<accession>A0ABV8RYX8</accession>
<evidence type="ECO:0000256" key="2">
    <source>
        <dbReference type="ARBA" id="ARBA00023002"/>
    </source>
</evidence>
<dbReference type="InterPro" id="IPR036291">
    <property type="entry name" value="NAD(P)-bd_dom_sf"/>
</dbReference>
<dbReference type="PANTHER" id="PTHR43639:SF1">
    <property type="entry name" value="SHORT-CHAIN DEHYDROGENASE_REDUCTASE FAMILY PROTEIN"/>
    <property type="match status" value="1"/>
</dbReference>
<name>A0ABV8RYX8_9BURK</name>
<dbReference type="InterPro" id="IPR002347">
    <property type="entry name" value="SDR_fam"/>
</dbReference>
<dbReference type="Pfam" id="PF13561">
    <property type="entry name" value="adh_short_C2"/>
    <property type="match status" value="1"/>
</dbReference>
<comment type="similarity">
    <text evidence="1">Belongs to the short-chain dehydrogenases/reductases (SDR) family.</text>
</comment>